<evidence type="ECO:0000313" key="2">
    <source>
        <dbReference type="Proteomes" id="UP000054217"/>
    </source>
</evidence>
<dbReference type="InterPro" id="IPR023214">
    <property type="entry name" value="HAD_sf"/>
</dbReference>
<dbReference type="STRING" id="870435.A0A0C3PFF9"/>
<dbReference type="SFLD" id="SFLDG01135">
    <property type="entry name" value="C1.5.6:_HAD__Beta-PGM__Phospha"/>
    <property type="match status" value="1"/>
</dbReference>
<dbReference type="SFLD" id="SFLDG01129">
    <property type="entry name" value="C1.5:_HAD__Beta-PGM__Phosphata"/>
    <property type="match status" value="1"/>
</dbReference>
<sequence>MSVAKFHVDAILFDMDGTLVDSTAGVVGAWETFAKTYPGLDVTNILSSSHGVRTVENLAKYCNITDPAKLEDEAVRFEQAIVDSSRANGRKGIVALPGVRSIIDELLPAKGFPRPRWAICTSATRSYASAALEIAEIDVPDVFVVAEDVDKGKPSPDPYLLGASRCGVEPSKCLVFEDAPAGVRSGLAAGCKVVGLLTTHSRQQMEESQPHLLVSDLSSVTVKLHEDGVVVSVQLGTNGPD</sequence>
<dbReference type="InterPro" id="IPR036412">
    <property type="entry name" value="HAD-like_sf"/>
</dbReference>
<dbReference type="InterPro" id="IPR006439">
    <property type="entry name" value="HAD-SF_hydro_IA"/>
</dbReference>
<evidence type="ECO:0008006" key="3">
    <source>
        <dbReference type="Google" id="ProtNLM"/>
    </source>
</evidence>
<reference evidence="2" key="2">
    <citation type="submission" date="2015-01" db="EMBL/GenBank/DDBJ databases">
        <title>Evolutionary Origins and Diversification of the Mycorrhizal Mutualists.</title>
        <authorList>
            <consortium name="DOE Joint Genome Institute"/>
            <consortium name="Mycorrhizal Genomics Consortium"/>
            <person name="Kohler A."/>
            <person name="Kuo A."/>
            <person name="Nagy L.G."/>
            <person name="Floudas D."/>
            <person name="Copeland A."/>
            <person name="Barry K.W."/>
            <person name="Cichocki N."/>
            <person name="Veneault-Fourrey C."/>
            <person name="LaButti K."/>
            <person name="Lindquist E.A."/>
            <person name="Lipzen A."/>
            <person name="Lundell T."/>
            <person name="Morin E."/>
            <person name="Murat C."/>
            <person name="Riley R."/>
            <person name="Ohm R."/>
            <person name="Sun H."/>
            <person name="Tunlid A."/>
            <person name="Henrissat B."/>
            <person name="Grigoriev I.V."/>
            <person name="Hibbett D.S."/>
            <person name="Martin F."/>
        </authorList>
    </citation>
    <scope>NUCLEOTIDE SEQUENCE [LARGE SCALE GENOMIC DNA]</scope>
    <source>
        <strain evidence="2">Marx 270</strain>
    </source>
</reference>
<dbReference type="PANTHER" id="PTHR43481">
    <property type="entry name" value="FRUCTOSE-1-PHOSPHATE PHOSPHATASE"/>
    <property type="match status" value="1"/>
</dbReference>
<gene>
    <name evidence="1" type="ORF">M404DRAFT_993617</name>
</gene>
<name>A0A0C3PFF9_PISTI</name>
<dbReference type="AlphaFoldDB" id="A0A0C3PFF9"/>
<dbReference type="SUPFAM" id="SSF56784">
    <property type="entry name" value="HAD-like"/>
    <property type="match status" value="1"/>
</dbReference>
<dbReference type="Gene3D" id="3.40.50.1000">
    <property type="entry name" value="HAD superfamily/HAD-like"/>
    <property type="match status" value="1"/>
</dbReference>
<keyword evidence="2" id="KW-1185">Reference proteome</keyword>
<dbReference type="InterPro" id="IPR023198">
    <property type="entry name" value="PGP-like_dom2"/>
</dbReference>
<proteinExistence type="predicted"/>
<accession>A0A0C3PFF9</accession>
<dbReference type="Gene3D" id="1.10.150.240">
    <property type="entry name" value="Putative phosphatase, domain 2"/>
    <property type="match status" value="1"/>
</dbReference>
<dbReference type="InParanoid" id="A0A0C3PFF9"/>
<dbReference type="Proteomes" id="UP000054217">
    <property type="component" value="Unassembled WGS sequence"/>
</dbReference>
<organism evidence="1 2">
    <name type="scientific">Pisolithus tinctorius Marx 270</name>
    <dbReference type="NCBI Taxonomy" id="870435"/>
    <lineage>
        <taxon>Eukaryota</taxon>
        <taxon>Fungi</taxon>
        <taxon>Dikarya</taxon>
        <taxon>Basidiomycota</taxon>
        <taxon>Agaricomycotina</taxon>
        <taxon>Agaricomycetes</taxon>
        <taxon>Agaricomycetidae</taxon>
        <taxon>Boletales</taxon>
        <taxon>Sclerodermatineae</taxon>
        <taxon>Pisolithaceae</taxon>
        <taxon>Pisolithus</taxon>
    </lineage>
</organism>
<dbReference type="NCBIfam" id="TIGR01509">
    <property type="entry name" value="HAD-SF-IA-v3"/>
    <property type="match status" value="1"/>
</dbReference>
<dbReference type="InterPro" id="IPR051806">
    <property type="entry name" value="HAD-like_SPP"/>
</dbReference>
<dbReference type="Pfam" id="PF00702">
    <property type="entry name" value="Hydrolase"/>
    <property type="match status" value="1"/>
</dbReference>
<dbReference type="GO" id="GO:0050308">
    <property type="term" value="F:sugar-phosphatase activity"/>
    <property type="evidence" value="ECO:0007669"/>
    <property type="project" value="TreeGrafter"/>
</dbReference>
<dbReference type="PANTHER" id="PTHR43481:SF4">
    <property type="entry name" value="GLYCEROL-1-PHOSPHATE PHOSPHOHYDROLASE 1-RELATED"/>
    <property type="match status" value="1"/>
</dbReference>
<dbReference type="HOGENOM" id="CLU_045011_13_4_1"/>
<evidence type="ECO:0000313" key="1">
    <source>
        <dbReference type="EMBL" id="KIO12635.1"/>
    </source>
</evidence>
<dbReference type="OrthoDB" id="40579at2759"/>
<dbReference type="EMBL" id="KN831947">
    <property type="protein sequence ID" value="KIO12635.1"/>
    <property type="molecule type" value="Genomic_DNA"/>
</dbReference>
<reference evidence="1 2" key="1">
    <citation type="submission" date="2014-04" db="EMBL/GenBank/DDBJ databases">
        <authorList>
            <consortium name="DOE Joint Genome Institute"/>
            <person name="Kuo A."/>
            <person name="Kohler A."/>
            <person name="Costa M.D."/>
            <person name="Nagy L.G."/>
            <person name="Floudas D."/>
            <person name="Copeland A."/>
            <person name="Barry K.W."/>
            <person name="Cichocki N."/>
            <person name="Veneault-Fourrey C."/>
            <person name="LaButti K."/>
            <person name="Lindquist E.A."/>
            <person name="Lipzen A."/>
            <person name="Lundell T."/>
            <person name="Morin E."/>
            <person name="Murat C."/>
            <person name="Sun H."/>
            <person name="Tunlid A."/>
            <person name="Henrissat B."/>
            <person name="Grigoriev I.V."/>
            <person name="Hibbett D.S."/>
            <person name="Martin F."/>
            <person name="Nordberg H.P."/>
            <person name="Cantor M.N."/>
            <person name="Hua S.X."/>
        </authorList>
    </citation>
    <scope>NUCLEOTIDE SEQUENCE [LARGE SCALE GENOMIC DNA]</scope>
    <source>
        <strain evidence="1 2">Marx 270</strain>
    </source>
</reference>
<protein>
    <recommendedName>
        <fullName evidence="3">Phosphatase</fullName>
    </recommendedName>
</protein>
<dbReference type="SFLD" id="SFLDS00003">
    <property type="entry name" value="Haloacid_Dehalogenase"/>
    <property type="match status" value="1"/>
</dbReference>
<dbReference type="CDD" id="cd07527">
    <property type="entry name" value="HAD_ScGPP-like"/>
    <property type="match status" value="1"/>
</dbReference>